<dbReference type="InterPro" id="IPR008181">
    <property type="entry name" value="dUTPase"/>
</dbReference>
<dbReference type="VEuPathDB" id="AmoebaDB:EHI5A_083550"/>
<dbReference type="Proteomes" id="UP000078387">
    <property type="component" value="Unassembled WGS sequence"/>
</dbReference>
<dbReference type="PANTHER" id="PTHR11241">
    <property type="entry name" value="DEOXYURIDINE 5'-TRIPHOSPHATE NUCLEOTIDOHYDROLASE"/>
    <property type="match status" value="1"/>
</dbReference>
<comment type="pathway">
    <text evidence="1 5">Pyrimidine metabolism; dUMP biosynthesis; dUMP from dCTP (dUTP route): step 2/2.</text>
</comment>
<keyword evidence="3 5" id="KW-0378">Hydrolase</keyword>
<feature type="domain" description="dUTPase-like" evidence="6">
    <location>
        <begin position="13"/>
        <end position="141"/>
    </location>
</feature>
<dbReference type="GO" id="GO:0006226">
    <property type="term" value="P:dUMP biosynthetic process"/>
    <property type="evidence" value="ECO:0007669"/>
    <property type="project" value="UniProtKB-UniRule"/>
</dbReference>
<dbReference type="Gene3D" id="2.70.40.10">
    <property type="match status" value="1"/>
</dbReference>
<dbReference type="SMR" id="A0A5K1VA34"/>
<dbReference type="EC" id="3.6.1.23" evidence="5"/>
<evidence type="ECO:0000256" key="4">
    <source>
        <dbReference type="ARBA" id="ARBA00023080"/>
    </source>
</evidence>
<comment type="cofactor">
    <cofactor evidence="5">
        <name>Mg(2+)</name>
        <dbReference type="ChEBI" id="CHEBI:18420"/>
    </cofactor>
</comment>
<protein>
    <recommendedName>
        <fullName evidence="5">Deoxyuridine 5'-triphosphate nucleotidohydrolase</fullName>
        <shortName evidence="5">dUTPase</shortName>
        <ecNumber evidence="5">3.6.1.23</ecNumber>
    </recommendedName>
    <alternativeName>
        <fullName evidence="5">dUTP pyrophosphatase</fullName>
    </alternativeName>
</protein>
<dbReference type="VEuPathDB" id="AmoebaDB:KM1_332120"/>
<dbReference type="VEuPathDB" id="AmoebaDB:EHI_189420"/>
<evidence type="ECO:0000259" key="6">
    <source>
        <dbReference type="Pfam" id="PF00692"/>
    </source>
</evidence>
<evidence type="ECO:0000313" key="8">
    <source>
        <dbReference type="Proteomes" id="UP000078387"/>
    </source>
</evidence>
<evidence type="ECO:0000256" key="3">
    <source>
        <dbReference type="ARBA" id="ARBA00022801"/>
    </source>
</evidence>
<dbReference type="AlphaFoldDB" id="A0A5K1VA34"/>
<organism evidence="7 8">
    <name type="scientific">Entamoeba histolytica</name>
    <dbReference type="NCBI Taxonomy" id="5759"/>
    <lineage>
        <taxon>Eukaryota</taxon>
        <taxon>Amoebozoa</taxon>
        <taxon>Evosea</taxon>
        <taxon>Archamoebae</taxon>
        <taxon>Mastigamoebida</taxon>
        <taxon>Entamoebidae</taxon>
        <taxon>Entamoeba</taxon>
    </lineage>
</organism>
<dbReference type="InterPro" id="IPR036157">
    <property type="entry name" value="dUTPase-like_sf"/>
</dbReference>
<comment type="function">
    <text evidence="5">Involved in nucleotide metabolism via production of dUMP, the immediate precursor of thymidine nucleotides, and decreases the intracellular concentration of dUTP so that uracil cannot be incorporated into DNA.</text>
</comment>
<dbReference type="GO" id="GO:0046081">
    <property type="term" value="P:dUTP catabolic process"/>
    <property type="evidence" value="ECO:0007669"/>
    <property type="project" value="UniProtKB-UniRule"/>
</dbReference>
<dbReference type="FunFam" id="2.70.40.10:FF:000016">
    <property type="entry name" value="Deoxyuridine 5-triphosphate nucleotidohydrolase domain containing protein"/>
    <property type="match status" value="1"/>
</dbReference>
<name>A0A5K1VA34_ENTHI</name>
<comment type="caution">
    <text evidence="7">The sequence shown here is derived from an EMBL/GenBank/DDBJ whole genome shotgun (WGS) entry which is preliminary data.</text>
</comment>
<dbReference type="OMA" id="RSGMGHK"/>
<evidence type="ECO:0000313" key="7">
    <source>
        <dbReference type="EMBL" id="GAT96331.1"/>
    </source>
</evidence>
<sequence>MDEVLLVKKLVEDAIVPTRGSKCAAGIDLYSNTNFIIQPHERFLVSTGVSVQIPHQCYGRIAPRSSLALKYGIDVGAGVIDEDYRGEIKVILFNHSNEIFNGRKGDRIAQLIIERISYCRISEVKELNTTDRGTNGFGSTGK</sequence>
<evidence type="ECO:0000256" key="2">
    <source>
        <dbReference type="ARBA" id="ARBA00006581"/>
    </source>
</evidence>
<proteinExistence type="inferred from homology"/>
<dbReference type="NCBIfam" id="TIGR00576">
    <property type="entry name" value="dut"/>
    <property type="match status" value="1"/>
</dbReference>
<dbReference type="GO" id="GO:0004170">
    <property type="term" value="F:dUTP diphosphatase activity"/>
    <property type="evidence" value="ECO:0007669"/>
    <property type="project" value="UniProtKB-UniRule"/>
</dbReference>
<dbReference type="InterPro" id="IPR029054">
    <property type="entry name" value="dUTPase-like"/>
</dbReference>
<accession>A0A5K1VA34</accession>
<keyword evidence="5" id="KW-0460">Magnesium</keyword>
<comment type="catalytic activity">
    <reaction evidence="5">
        <text>dUTP + H2O = dUMP + diphosphate + H(+)</text>
        <dbReference type="Rhea" id="RHEA:10248"/>
        <dbReference type="ChEBI" id="CHEBI:15377"/>
        <dbReference type="ChEBI" id="CHEBI:15378"/>
        <dbReference type="ChEBI" id="CHEBI:33019"/>
        <dbReference type="ChEBI" id="CHEBI:61555"/>
        <dbReference type="ChEBI" id="CHEBI:246422"/>
        <dbReference type="EC" id="3.6.1.23"/>
    </reaction>
</comment>
<dbReference type="PANTHER" id="PTHR11241:SF0">
    <property type="entry name" value="DEOXYURIDINE 5'-TRIPHOSPHATE NUCLEOTIDOHYDROLASE"/>
    <property type="match status" value="1"/>
</dbReference>
<dbReference type="Pfam" id="PF00692">
    <property type="entry name" value="dUTPase"/>
    <property type="match status" value="1"/>
</dbReference>
<dbReference type="CDD" id="cd07557">
    <property type="entry name" value="trimeric_dUTPase"/>
    <property type="match status" value="1"/>
</dbReference>
<dbReference type="SUPFAM" id="SSF51283">
    <property type="entry name" value="dUTPase-like"/>
    <property type="match status" value="1"/>
</dbReference>
<evidence type="ECO:0000256" key="5">
    <source>
        <dbReference type="RuleBase" id="RU367024"/>
    </source>
</evidence>
<dbReference type="EMBL" id="BDEQ01000001">
    <property type="protein sequence ID" value="GAT96331.1"/>
    <property type="molecule type" value="Genomic_DNA"/>
</dbReference>
<dbReference type="InterPro" id="IPR033704">
    <property type="entry name" value="dUTPase_trimeric"/>
</dbReference>
<dbReference type="GO" id="GO:0000287">
    <property type="term" value="F:magnesium ion binding"/>
    <property type="evidence" value="ECO:0007669"/>
    <property type="project" value="UniProtKB-UniRule"/>
</dbReference>
<comment type="similarity">
    <text evidence="2 5">Belongs to the dUTPase family.</text>
</comment>
<gene>
    <name evidence="7" type="ORF">CL6EHI_189420</name>
</gene>
<dbReference type="NCBIfam" id="NF001862">
    <property type="entry name" value="PRK00601.1"/>
    <property type="match status" value="1"/>
</dbReference>
<dbReference type="UniPathway" id="UPA00610">
    <property type="reaction ID" value="UER00666"/>
</dbReference>
<keyword evidence="5" id="KW-0479">Metal-binding</keyword>
<reference evidence="7 8" key="1">
    <citation type="submission" date="2016-05" db="EMBL/GenBank/DDBJ databases">
        <title>First whole genome sequencing of Entamoeba histolytica HM1:IMSS-clone-6.</title>
        <authorList>
            <person name="Mukherjee Avik.K."/>
            <person name="Izumyama S."/>
            <person name="Nakada-Tsukui K."/>
            <person name="Nozaki T."/>
        </authorList>
    </citation>
    <scope>NUCLEOTIDE SEQUENCE [LARGE SCALE GENOMIC DNA]</scope>
    <source>
        <strain evidence="7 8">HM1:IMSS clone 6</strain>
    </source>
</reference>
<evidence type="ECO:0000256" key="1">
    <source>
        <dbReference type="ARBA" id="ARBA00005142"/>
    </source>
</evidence>
<keyword evidence="4 5" id="KW-0546">Nucleotide metabolism</keyword>